<reference evidence="2 3" key="1">
    <citation type="journal article" date="2015" name="Proc. Natl. Acad. Sci. U.S.A.">
        <title>The resurrection genome of Boea hygrometrica: A blueprint for survival of dehydration.</title>
        <authorList>
            <person name="Xiao L."/>
            <person name="Yang G."/>
            <person name="Zhang L."/>
            <person name="Yang X."/>
            <person name="Zhao S."/>
            <person name="Ji Z."/>
            <person name="Zhou Q."/>
            <person name="Hu M."/>
            <person name="Wang Y."/>
            <person name="Chen M."/>
            <person name="Xu Y."/>
            <person name="Jin H."/>
            <person name="Xiao X."/>
            <person name="Hu G."/>
            <person name="Bao F."/>
            <person name="Hu Y."/>
            <person name="Wan P."/>
            <person name="Li L."/>
            <person name="Deng X."/>
            <person name="Kuang T."/>
            <person name="Xiang C."/>
            <person name="Zhu J.K."/>
            <person name="Oliver M.J."/>
            <person name="He Y."/>
        </authorList>
    </citation>
    <scope>NUCLEOTIDE SEQUENCE [LARGE SCALE GENOMIC DNA]</scope>
    <source>
        <strain evidence="3">cv. XS01</strain>
    </source>
</reference>
<dbReference type="EMBL" id="KV019926">
    <property type="protein sequence ID" value="KZV15528.1"/>
    <property type="molecule type" value="Genomic_DNA"/>
</dbReference>
<evidence type="ECO:0000256" key="1">
    <source>
        <dbReference type="SAM" id="MobiDB-lite"/>
    </source>
</evidence>
<name>A0A2Z7A1P3_9LAMI</name>
<keyword evidence="3" id="KW-1185">Reference proteome</keyword>
<feature type="compositionally biased region" description="Polar residues" evidence="1">
    <location>
        <begin position="67"/>
        <end position="76"/>
    </location>
</feature>
<gene>
    <name evidence="2" type="ORF">F511_02689</name>
</gene>
<evidence type="ECO:0000313" key="3">
    <source>
        <dbReference type="Proteomes" id="UP000250235"/>
    </source>
</evidence>
<feature type="region of interest" description="Disordered" evidence="1">
    <location>
        <begin position="1"/>
        <end position="130"/>
    </location>
</feature>
<proteinExistence type="predicted"/>
<evidence type="ECO:0000313" key="2">
    <source>
        <dbReference type="EMBL" id="KZV15528.1"/>
    </source>
</evidence>
<feature type="compositionally biased region" description="Basic residues" evidence="1">
    <location>
        <begin position="105"/>
        <end position="123"/>
    </location>
</feature>
<organism evidence="2 3">
    <name type="scientific">Dorcoceras hygrometricum</name>
    <dbReference type="NCBI Taxonomy" id="472368"/>
    <lineage>
        <taxon>Eukaryota</taxon>
        <taxon>Viridiplantae</taxon>
        <taxon>Streptophyta</taxon>
        <taxon>Embryophyta</taxon>
        <taxon>Tracheophyta</taxon>
        <taxon>Spermatophyta</taxon>
        <taxon>Magnoliopsida</taxon>
        <taxon>eudicotyledons</taxon>
        <taxon>Gunneridae</taxon>
        <taxon>Pentapetalae</taxon>
        <taxon>asterids</taxon>
        <taxon>lamiids</taxon>
        <taxon>Lamiales</taxon>
        <taxon>Gesneriaceae</taxon>
        <taxon>Didymocarpoideae</taxon>
        <taxon>Trichosporeae</taxon>
        <taxon>Loxocarpinae</taxon>
        <taxon>Dorcoceras</taxon>
    </lineage>
</organism>
<feature type="compositionally biased region" description="Polar residues" evidence="1">
    <location>
        <begin position="13"/>
        <end position="28"/>
    </location>
</feature>
<protein>
    <submittedName>
        <fullName evidence="2">Uncharacterized protein</fullName>
    </submittedName>
</protein>
<sequence length="130" mass="15014">MPPRRHGRGRGQFQESGGQNEDQYSAPSRTHESSEEGEAEAPPDPVEMMDVVIARFQRMNPPVFNGDESNCGSLRQSGPRPDPRLLRQAALEAPTRSARTDSPRRVGRKPIFRRRRRRRRRERRREERGG</sequence>
<dbReference type="Proteomes" id="UP000250235">
    <property type="component" value="Unassembled WGS sequence"/>
</dbReference>
<accession>A0A2Z7A1P3</accession>
<dbReference type="AlphaFoldDB" id="A0A2Z7A1P3"/>